<proteinExistence type="predicted"/>
<evidence type="ECO:0000256" key="1">
    <source>
        <dbReference type="SAM" id="Phobius"/>
    </source>
</evidence>
<dbReference type="Proteomes" id="UP000050430">
    <property type="component" value="Unassembled WGS sequence"/>
</dbReference>
<feature type="transmembrane region" description="Helical" evidence="1">
    <location>
        <begin position="332"/>
        <end position="351"/>
    </location>
</feature>
<feature type="transmembrane region" description="Helical" evidence="1">
    <location>
        <begin position="430"/>
        <end position="455"/>
    </location>
</feature>
<accession>A0A0P6WWU0</accession>
<feature type="transmembrane region" description="Helical" evidence="1">
    <location>
        <begin position="394"/>
        <end position="418"/>
    </location>
</feature>
<keyword evidence="1" id="KW-0812">Transmembrane</keyword>
<evidence type="ECO:0000313" key="3">
    <source>
        <dbReference type="Proteomes" id="UP000050430"/>
    </source>
</evidence>
<feature type="transmembrane region" description="Helical" evidence="1">
    <location>
        <begin position="16"/>
        <end position="38"/>
    </location>
</feature>
<dbReference type="OrthoDB" id="160962at2"/>
<feature type="transmembrane region" description="Helical" evidence="1">
    <location>
        <begin position="467"/>
        <end position="488"/>
    </location>
</feature>
<feature type="transmembrane region" description="Helical" evidence="1">
    <location>
        <begin position="50"/>
        <end position="71"/>
    </location>
</feature>
<keyword evidence="1" id="KW-0472">Membrane</keyword>
<dbReference type="AlphaFoldDB" id="A0A0P6WWU0"/>
<feature type="transmembrane region" description="Helical" evidence="1">
    <location>
        <begin position="216"/>
        <end position="237"/>
    </location>
</feature>
<sequence>MLKKLAFSGSSSKATFVVIFILSLIFVGLTNSAVFAFFTGGKALQGRNLIIQIGFSIGLFLAYSILILLLFRRLIDWLLTHVYALFSIFAVLPLFSHAYIGSFIRFAADDFSSATLAVNKGVLSATLDWYLNWSGRFSASFLDSIMGSLPPSAMKFETGLTLLLLFIGLFSIVSQVLSYTSKYTKICTSIFLPAVILTSTFAIAPDLPQSLYWGQGMRSLIIPLVFLSFLVSGLIYFQTRHTESISPLWLVLFGFSAFFAGGFGETYVVIQTSLFGVLFIFTFFHEPAGFRKTLVLWSGVGLLCSLAAMVVIIAAPGNHIRQSYFPPSPDPVSLLAIAFRSFIDFVGIIFLSPENLVAMFSVLLSSGLVGLFLSHENTAAQFFVIKGNPFFCDFRHSLSTIFLSGLLLIFVCFPPAAYGMSAAPPLRTQILPGFLLTCTTAILSTCGGIFFGYRVSNFVEKSLKNRWPVFIALFFFIGFSLTMTRDVLSVAPDYRFFASRFDRADQMIRNARQNGKTSVSIPEVHNPFGLSDFGAGTTLWLDGAVDSYYGIHVIINKNMK</sequence>
<dbReference type="EMBL" id="LGCK01000002">
    <property type="protein sequence ID" value="KPL74733.1"/>
    <property type="molecule type" value="Genomic_DNA"/>
</dbReference>
<feature type="transmembrane region" description="Helical" evidence="1">
    <location>
        <begin position="78"/>
        <end position="100"/>
    </location>
</feature>
<feature type="transmembrane region" description="Helical" evidence="1">
    <location>
        <begin position="356"/>
        <end position="374"/>
    </location>
</feature>
<gene>
    <name evidence="2" type="ORF">ADM99_01245</name>
</gene>
<dbReference type="InterPro" id="IPR045691">
    <property type="entry name" value="DUF6056"/>
</dbReference>
<feature type="transmembrane region" description="Helical" evidence="1">
    <location>
        <begin position="244"/>
        <end position="261"/>
    </location>
</feature>
<dbReference type="RefSeq" id="WP_062423256.1">
    <property type="nucleotide sequence ID" value="NZ_BBYA01000014.1"/>
</dbReference>
<name>A0A0P6WWU0_9CHLR</name>
<feature type="transmembrane region" description="Helical" evidence="1">
    <location>
        <begin position="267"/>
        <end position="284"/>
    </location>
</feature>
<dbReference type="Pfam" id="PF19528">
    <property type="entry name" value="DUF6056"/>
    <property type="match status" value="1"/>
</dbReference>
<feature type="transmembrane region" description="Helical" evidence="1">
    <location>
        <begin position="159"/>
        <end position="179"/>
    </location>
</feature>
<protein>
    <recommendedName>
        <fullName evidence="4">Glycosyltransferase RgtA/B/C/D-like domain-containing protein</fullName>
    </recommendedName>
</protein>
<keyword evidence="1" id="KW-1133">Transmembrane helix</keyword>
<feature type="transmembrane region" description="Helical" evidence="1">
    <location>
        <begin position="186"/>
        <end position="204"/>
    </location>
</feature>
<comment type="caution">
    <text evidence="2">The sequence shown here is derived from an EMBL/GenBank/DDBJ whole genome shotgun (WGS) entry which is preliminary data.</text>
</comment>
<reference evidence="2 3" key="1">
    <citation type="submission" date="2015-07" db="EMBL/GenBank/DDBJ databases">
        <title>Genome sequence of Leptolinea tardivitalis DSM 16556.</title>
        <authorList>
            <person name="Hemp J."/>
            <person name="Ward L.M."/>
            <person name="Pace L.A."/>
            <person name="Fischer W.W."/>
        </authorList>
    </citation>
    <scope>NUCLEOTIDE SEQUENCE [LARGE SCALE GENOMIC DNA]</scope>
    <source>
        <strain evidence="2 3">YMTK-2</strain>
    </source>
</reference>
<keyword evidence="3" id="KW-1185">Reference proteome</keyword>
<organism evidence="2 3">
    <name type="scientific">Leptolinea tardivitalis</name>
    <dbReference type="NCBI Taxonomy" id="229920"/>
    <lineage>
        <taxon>Bacteria</taxon>
        <taxon>Bacillati</taxon>
        <taxon>Chloroflexota</taxon>
        <taxon>Anaerolineae</taxon>
        <taxon>Anaerolineales</taxon>
        <taxon>Anaerolineaceae</taxon>
        <taxon>Leptolinea</taxon>
    </lineage>
</organism>
<dbReference type="STRING" id="229920.ADM99_01245"/>
<evidence type="ECO:0000313" key="2">
    <source>
        <dbReference type="EMBL" id="KPL74733.1"/>
    </source>
</evidence>
<feature type="transmembrane region" description="Helical" evidence="1">
    <location>
        <begin position="296"/>
        <end position="320"/>
    </location>
</feature>
<evidence type="ECO:0008006" key="4">
    <source>
        <dbReference type="Google" id="ProtNLM"/>
    </source>
</evidence>